<dbReference type="GO" id="GO:0000724">
    <property type="term" value="P:double-strand break repair via homologous recombination"/>
    <property type="evidence" value="ECO:0007669"/>
    <property type="project" value="TreeGrafter"/>
</dbReference>
<dbReference type="CTD" id="10635"/>
<evidence type="ECO:0000256" key="1">
    <source>
        <dbReference type="SAM" id="MobiDB-lite"/>
    </source>
</evidence>
<feature type="compositionally biased region" description="Acidic residues" evidence="1">
    <location>
        <begin position="143"/>
        <end position="154"/>
    </location>
</feature>
<dbReference type="RefSeq" id="XP_019738620.1">
    <property type="nucleotide sequence ID" value="XM_019883061.1"/>
</dbReference>
<feature type="compositionally biased region" description="Low complexity" evidence="1">
    <location>
        <begin position="249"/>
        <end position="258"/>
    </location>
</feature>
<dbReference type="PANTHER" id="PTHR15361:SF4">
    <property type="entry name" value="RAD51-ASSOCIATED PROTEIN 1"/>
    <property type="match status" value="1"/>
</dbReference>
<feature type="region of interest" description="Disordered" evidence="1">
    <location>
        <begin position="76"/>
        <end position="275"/>
    </location>
</feature>
<protein>
    <submittedName>
        <fullName evidence="3">RAD51 associated protein 1</fullName>
    </submittedName>
</protein>
<evidence type="ECO:0000313" key="3">
    <source>
        <dbReference type="Ensembl" id="ENSHCOP00000005844.1"/>
    </source>
</evidence>
<dbReference type="GeneTree" id="ENSGT00940000153414"/>
<dbReference type="GO" id="GO:0003690">
    <property type="term" value="F:double-stranded DNA binding"/>
    <property type="evidence" value="ECO:0007669"/>
    <property type="project" value="TreeGrafter"/>
</dbReference>
<name>A0A3Q3D8N4_HIPCM</name>
<feature type="domain" description="RAD51 interacting motif" evidence="2">
    <location>
        <begin position="235"/>
        <end position="271"/>
    </location>
</feature>
<dbReference type="GO" id="GO:0003697">
    <property type="term" value="F:single-stranded DNA binding"/>
    <property type="evidence" value="ECO:0007669"/>
    <property type="project" value="TreeGrafter"/>
</dbReference>
<sequence length="275" mass="30483">MDRPARKTKSINYCESRDLDDDDEDFACVKPPPGKKLKHQEPRNTPSQESNKSRKALEQKLMTRDLEAAITLSLLNNINTDETKVAPPAGHADENTDPADLRRSNCSVDSSLLGLDKISEERHRKHPQDDDDYEPKRTQVSDSESEEDISEDEEFTVKKKSQKKKESDHHKPHKRSGSKKERQPPKLKAQPRTASAPHPAPTPRSPPTLKPAVSKPPVSVSPTGSRIPKWTPPGQIGKSPPSSQSTPARSPGQGLRLGLSRRVRVKPLHPSNAAT</sequence>
<feature type="compositionally biased region" description="Basic and acidic residues" evidence="1">
    <location>
        <begin position="91"/>
        <end position="103"/>
    </location>
</feature>
<accession>A0A3Q3D8N4</accession>
<proteinExistence type="predicted"/>
<feature type="compositionally biased region" description="Low complexity" evidence="1">
    <location>
        <begin position="213"/>
        <end position="222"/>
    </location>
</feature>
<organism evidence="3 4">
    <name type="scientific">Hippocampus comes</name>
    <name type="common">Tiger tail seahorse</name>
    <dbReference type="NCBI Taxonomy" id="109280"/>
    <lineage>
        <taxon>Eukaryota</taxon>
        <taxon>Metazoa</taxon>
        <taxon>Chordata</taxon>
        <taxon>Craniata</taxon>
        <taxon>Vertebrata</taxon>
        <taxon>Euteleostomi</taxon>
        <taxon>Actinopterygii</taxon>
        <taxon>Neopterygii</taxon>
        <taxon>Teleostei</taxon>
        <taxon>Neoteleostei</taxon>
        <taxon>Acanthomorphata</taxon>
        <taxon>Syngnathiaria</taxon>
        <taxon>Syngnathiformes</taxon>
        <taxon>Syngnathoidei</taxon>
        <taxon>Syngnathidae</taxon>
        <taxon>Hippocampus</taxon>
    </lineage>
</organism>
<dbReference type="InterPro" id="IPR031419">
    <property type="entry name" value="RAD51_interact"/>
</dbReference>
<dbReference type="OrthoDB" id="6162659at2759"/>
<dbReference type="AlphaFoldDB" id="A0A3Q3D8N4"/>
<dbReference type="Proteomes" id="UP000264820">
    <property type="component" value="Unplaced"/>
</dbReference>
<dbReference type="STRING" id="109280.ENSHCOP00000005844"/>
<reference evidence="3" key="1">
    <citation type="submission" date="2025-08" db="UniProtKB">
        <authorList>
            <consortium name="Ensembl"/>
        </authorList>
    </citation>
    <scope>IDENTIFICATION</scope>
</reference>
<dbReference type="PANTHER" id="PTHR15361">
    <property type="entry name" value="RAD51/NUKS-INTERACTING PROTEIN"/>
    <property type="match status" value="1"/>
</dbReference>
<dbReference type="GeneID" id="109523707"/>
<feature type="region of interest" description="Disordered" evidence="1">
    <location>
        <begin position="16"/>
        <end position="55"/>
    </location>
</feature>
<dbReference type="Pfam" id="PF15696">
    <property type="entry name" value="RAD51_interact"/>
    <property type="match status" value="1"/>
</dbReference>
<keyword evidence="4" id="KW-1185">Reference proteome</keyword>
<reference evidence="3" key="2">
    <citation type="submission" date="2025-09" db="UniProtKB">
        <authorList>
            <consortium name="Ensembl"/>
        </authorList>
    </citation>
    <scope>IDENTIFICATION</scope>
</reference>
<feature type="compositionally biased region" description="Pro residues" evidence="1">
    <location>
        <begin position="198"/>
        <end position="209"/>
    </location>
</feature>
<evidence type="ECO:0000313" key="4">
    <source>
        <dbReference type="Proteomes" id="UP000264820"/>
    </source>
</evidence>
<dbReference type="Ensembl" id="ENSHCOT00000004671.1">
    <property type="protein sequence ID" value="ENSHCOP00000005844.1"/>
    <property type="gene ID" value="ENSHCOG00000007545.1"/>
</dbReference>
<dbReference type="InterPro" id="IPR052003">
    <property type="entry name" value="HR_DNA-Binding_Protein"/>
</dbReference>
<dbReference type="OMA" id="CHRNKKV"/>
<evidence type="ECO:0000259" key="2">
    <source>
        <dbReference type="Pfam" id="PF15696"/>
    </source>
</evidence>
<dbReference type="GO" id="GO:0036297">
    <property type="term" value="P:interstrand cross-link repair"/>
    <property type="evidence" value="ECO:0007669"/>
    <property type="project" value="TreeGrafter"/>
</dbReference>